<dbReference type="PANTHER" id="PTHR19836">
    <property type="entry name" value="30S RIBOSOMAL PROTEIN S14"/>
    <property type="match status" value="1"/>
</dbReference>
<evidence type="ECO:0000256" key="5">
    <source>
        <dbReference type="ARBA" id="ARBA00035167"/>
    </source>
</evidence>
<dbReference type="AlphaFoldDB" id="A0A501PKF7"/>
<dbReference type="RefSeq" id="WP_139940108.1">
    <property type="nucleotide sequence ID" value="NZ_JBHSYP010000008.1"/>
</dbReference>
<proteinExistence type="inferred from homology"/>
<dbReference type="GO" id="GO:0005737">
    <property type="term" value="C:cytoplasm"/>
    <property type="evidence" value="ECO:0007669"/>
    <property type="project" value="UniProtKB-ARBA"/>
</dbReference>
<organism evidence="8 9">
    <name type="scientific">Emcibacter nanhaiensis</name>
    <dbReference type="NCBI Taxonomy" id="1505037"/>
    <lineage>
        <taxon>Bacteria</taxon>
        <taxon>Pseudomonadati</taxon>
        <taxon>Pseudomonadota</taxon>
        <taxon>Alphaproteobacteria</taxon>
        <taxon>Emcibacterales</taxon>
        <taxon>Emcibacteraceae</taxon>
        <taxon>Emcibacter</taxon>
    </lineage>
</organism>
<evidence type="ECO:0000256" key="3">
    <source>
        <dbReference type="ARBA" id="ARBA00022980"/>
    </source>
</evidence>
<gene>
    <name evidence="7 8" type="primary">rpsN</name>
    <name evidence="8" type="ORF">FIV46_07600</name>
</gene>
<protein>
    <recommendedName>
        <fullName evidence="5 7">Small ribosomal subunit protein uS14</fullName>
    </recommendedName>
</protein>
<keyword evidence="4 7" id="KW-0687">Ribonucleoprotein</keyword>
<dbReference type="HAMAP" id="MF_00537">
    <property type="entry name" value="Ribosomal_uS14_1"/>
    <property type="match status" value="1"/>
</dbReference>
<comment type="function">
    <text evidence="1 7">Binds 16S rRNA, required for the assembly of 30S particles and may also be responsible for determining the conformation of the 16S rRNA at the A site.</text>
</comment>
<keyword evidence="3 7" id="KW-0689">Ribosomal protein</keyword>
<keyword evidence="7" id="KW-0699">rRNA-binding</keyword>
<dbReference type="GO" id="GO:0003735">
    <property type="term" value="F:structural constituent of ribosome"/>
    <property type="evidence" value="ECO:0007669"/>
    <property type="project" value="InterPro"/>
</dbReference>
<comment type="similarity">
    <text evidence="2 7">Belongs to the universal ribosomal protein uS14 family.</text>
</comment>
<comment type="subunit">
    <text evidence="6 7">Part of the 30S ribosomal subunit. Contacts proteins S3 and S10.</text>
</comment>
<dbReference type="PROSITE" id="PS00527">
    <property type="entry name" value="RIBOSOMAL_S14"/>
    <property type="match status" value="1"/>
</dbReference>
<keyword evidence="9" id="KW-1185">Reference proteome</keyword>
<accession>A0A501PKF7</accession>
<evidence type="ECO:0000313" key="9">
    <source>
        <dbReference type="Proteomes" id="UP000319148"/>
    </source>
</evidence>
<dbReference type="GO" id="GO:0019843">
    <property type="term" value="F:rRNA binding"/>
    <property type="evidence" value="ECO:0007669"/>
    <property type="project" value="UniProtKB-UniRule"/>
</dbReference>
<dbReference type="InterPro" id="IPR018271">
    <property type="entry name" value="Ribosomal_uS14_CS"/>
</dbReference>
<evidence type="ECO:0000313" key="8">
    <source>
        <dbReference type="EMBL" id="TPD60587.1"/>
    </source>
</evidence>
<evidence type="ECO:0000256" key="1">
    <source>
        <dbReference type="ARBA" id="ARBA00003686"/>
    </source>
</evidence>
<sequence length="101" mass="11477">MAKTSAVEKNMKRQRLVAKYAAKREALKKAAVDPDLSPEEQFMARLKLAKLPRNSAPTRVRNRCQVNGRPRGYHRKFKMSRVSLRELASVGQLPGVVKSSW</sequence>
<name>A0A501PKF7_9PROT</name>
<reference evidence="9" key="1">
    <citation type="submission" date="2019-06" db="EMBL/GenBank/DDBJ databases">
        <title>The complete genome of Emcibacter congregatus ZYLT.</title>
        <authorList>
            <person name="Zhao Z."/>
        </authorList>
    </citation>
    <scope>NUCLEOTIDE SEQUENCE [LARGE SCALE GENOMIC DNA]</scope>
    <source>
        <strain evidence="9">MCCC 1A06723</strain>
    </source>
</reference>
<comment type="caution">
    <text evidence="8">The sequence shown here is derived from an EMBL/GenBank/DDBJ whole genome shotgun (WGS) entry which is preliminary data.</text>
</comment>
<dbReference type="EMBL" id="VFIY01000006">
    <property type="protein sequence ID" value="TPD60587.1"/>
    <property type="molecule type" value="Genomic_DNA"/>
</dbReference>
<dbReference type="OrthoDB" id="9810484at2"/>
<dbReference type="Pfam" id="PF00253">
    <property type="entry name" value="Ribosomal_S14"/>
    <property type="match status" value="1"/>
</dbReference>
<evidence type="ECO:0000256" key="7">
    <source>
        <dbReference type="HAMAP-Rule" id="MF_00537"/>
    </source>
</evidence>
<dbReference type="Gene3D" id="1.10.287.1480">
    <property type="match status" value="1"/>
</dbReference>
<evidence type="ECO:0000256" key="4">
    <source>
        <dbReference type="ARBA" id="ARBA00023274"/>
    </source>
</evidence>
<dbReference type="FunFam" id="1.10.287.1480:FF:000001">
    <property type="entry name" value="30S ribosomal protein S14"/>
    <property type="match status" value="1"/>
</dbReference>
<dbReference type="GO" id="GO:0006412">
    <property type="term" value="P:translation"/>
    <property type="evidence" value="ECO:0007669"/>
    <property type="project" value="UniProtKB-UniRule"/>
</dbReference>
<keyword evidence="7" id="KW-0694">RNA-binding</keyword>
<dbReference type="Proteomes" id="UP000319148">
    <property type="component" value="Unassembled WGS sequence"/>
</dbReference>
<dbReference type="InterPro" id="IPR023036">
    <property type="entry name" value="Ribosomal_uS14_bac/plastid"/>
</dbReference>
<dbReference type="SUPFAM" id="SSF57716">
    <property type="entry name" value="Glucocorticoid receptor-like (DNA-binding domain)"/>
    <property type="match status" value="1"/>
</dbReference>
<dbReference type="InterPro" id="IPR001209">
    <property type="entry name" value="Ribosomal_uS14"/>
</dbReference>
<dbReference type="NCBIfam" id="NF006477">
    <property type="entry name" value="PRK08881.1"/>
    <property type="match status" value="1"/>
</dbReference>
<evidence type="ECO:0000256" key="2">
    <source>
        <dbReference type="ARBA" id="ARBA00009083"/>
    </source>
</evidence>
<evidence type="ECO:0000256" key="6">
    <source>
        <dbReference type="ARBA" id="ARBA00047110"/>
    </source>
</evidence>
<dbReference type="PANTHER" id="PTHR19836:SF19">
    <property type="entry name" value="SMALL RIBOSOMAL SUBUNIT PROTEIN US14M"/>
    <property type="match status" value="1"/>
</dbReference>
<dbReference type="GO" id="GO:0015935">
    <property type="term" value="C:small ribosomal subunit"/>
    <property type="evidence" value="ECO:0007669"/>
    <property type="project" value="TreeGrafter"/>
</dbReference>